<evidence type="ECO:0000313" key="2">
    <source>
        <dbReference type="EMBL" id="OXA49226.1"/>
    </source>
</evidence>
<keyword evidence="3" id="KW-1185">Reference proteome</keyword>
<dbReference type="InterPro" id="IPR036047">
    <property type="entry name" value="F-box-like_dom_sf"/>
</dbReference>
<dbReference type="AlphaFoldDB" id="A0A226DYD3"/>
<evidence type="ECO:0000313" key="3">
    <source>
        <dbReference type="Proteomes" id="UP000198287"/>
    </source>
</evidence>
<comment type="caution">
    <text evidence="2">The sequence shown here is derived from an EMBL/GenBank/DDBJ whole genome shotgun (WGS) entry which is preliminary data.</text>
</comment>
<dbReference type="InterPro" id="IPR001810">
    <property type="entry name" value="F-box_dom"/>
</dbReference>
<dbReference type="Gene3D" id="1.20.1280.50">
    <property type="match status" value="1"/>
</dbReference>
<sequence length="612" mass="70844">MSGRLLQPPDAVFESVLMTDCDLNSVILPYRERCRYTLGEKYVSWDTQSEFIFVKTKRPQWDWSFGLEILCGHDAYWAKPVKGSFVFRNGIKYYDRVKIRLNFGDELVFAKHRDGISGGLARFIFKRREYATNVDKSIKSGPDSDAIVRKNGAKVNFSPGENQLIFSKILSYLPFKSLKNARLVCRHWDEHVSPILRKKSVINFYPGLKSANPSLKFLQYVHEMQNWPRWKISYPKLPTPLNDISQRGAKYILDLDWFLNPMRGHCVQSLSLFGDIYTNYDYKTYLKAALRLKDTLEELHLEFGIKILGYNGIEENYSEVSINFKKLTKFSLALNFLEGEPSPATRLVAGWMKPWADAVKDVESISTSVRCDTSLGSRFIQELQNSGANLYKNLKEVSLTCKPEDGINFLTELNNPLKKMTFTTPLETRHFPDFEKLLKKFASSLELLSFRVDTDDLEPKVLNLPCLPDLKTLNFHFEEFSDGHFYAGCLRFAFPPLSGDHDVGINYDRHLPSIRSIVISPEFYEDEDATDSEDDVNTFWDVYSDLIDSLLPKEGQTCKTLRNFELPDFDDTDTKTETRYRQAHRLPEVFPNVRNKWMDYGRCRSIKGFFSV</sequence>
<organism evidence="2 3">
    <name type="scientific">Folsomia candida</name>
    <name type="common">Springtail</name>
    <dbReference type="NCBI Taxonomy" id="158441"/>
    <lineage>
        <taxon>Eukaryota</taxon>
        <taxon>Metazoa</taxon>
        <taxon>Ecdysozoa</taxon>
        <taxon>Arthropoda</taxon>
        <taxon>Hexapoda</taxon>
        <taxon>Collembola</taxon>
        <taxon>Entomobryomorpha</taxon>
        <taxon>Isotomoidea</taxon>
        <taxon>Isotomidae</taxon>
        <taxon>Proisotominae</taxon>
        <taxon>Folsomia</taxon>
    </lineage>
</organism>
<feature type="domain" description="F-box" evidence="1">
    <location>
        <begin position="166"/>
        <end position="194"/>
    </location>
</feature>
<dbReference type="EMBL" id="LNIX01000010">
    <property type="protein sequence ID" value="OXA49226.1"/>
    <property type="molecule type" value="Genomic_DNA"/>
</dbReference>
<accession>A0A226DYD3</accession>
<dbReference type="Pfam" id="PF12937">
    <property type="entry name" value="F-box-like"/>
    <property type="match status" value="1"/>
</dbReference>
<gene>
    <name evidence="2" type="ORF">Fcan01_16020</name>
</gene>
<proteinExistence type="predicted"/>
<dbReference type="Proteomes" id="UP000198287">
    <property type="component" value="Unassembled WGS sequence"/>
</dbReference>
<evidence type="ECO:0000259" key="1">
    <source>
        <dbReference type="Pfam" id="PF12937"/>
    </source>
</evidence>
<dbReference type="SUPFAM" id="SSF81383">
    <property type="entry name" value="F-box domain"/>
    <property type="match status" value="1"/>
</dbReference>
<dbReference type="CDD" id="cd09917">
    <property type="entry name" value="F-box_SF"/>
    <property type="match status" value="1"/>
</dbReference>
<protein>
    <recommendedName>
        <fullName evidence="1">F-box domain-containing protein</fullName>
    </recommendedName>
</protein>
<reference evidence="2 3" key="1">
    <citation type="submission" date="2015-12" db="EMBL/GenBank/DDBJ databases">
        <title>The genome of Folsomia candida.</title>
        <authorList>
            <person name="Faddeeva A."/>
            <person name="Derks M.F."/>
            <person name="Anvar Y."/>
            <person name="Smit S."/>
            <person name="Van Straalen N."/>
            <person name="Roelofs D."/>
        </authorList>
    </citation>
    <scope>NUCLEOTIDE SEQUENCE [LARGE SCALE GENOMIC DNA]</scope>
    <source>
        <strain evidence="2 3">VU population</strain>
        <tissue evidence="2">Whole body</tissue>
    </source>
</reference>
<name>A0A226DYD3_FOLCA</name>